<dbReference type="EMBL" id="PKPP01003859">
    <property type="protein sequence ID" value="PWA67292.1"/>
    <property type="molecule type" value="Genomic_DNA"/>
</dbReference>
<dbReference type="AlphaFoldDB" id="A0A2U1N1B4"/>
<keyword evidence="3" id="KW-1185">Reference proteome</keyword>
<dbReference type="Proteomes" id="UP000245207">
    <property type="component" value="Unassembled WGS sequence"/>
</dbReference>
<accession>A0A2U1N1B4</accession>
<protein>
    <submittedName>
        <fullName evidence="2">Uncharacterized protein</fullName>
    </submittedName>
</protein>
<organism evidence="2 3">
    <name type="scientific">Artemisia annua</name>
    <name type="common">Sweet wormwood</name>
    <dbReference type="NCBI Taxonomy" id="35608"/>
    <lineage>
        <taxon>Eukaryota</taxon>
        <taxon>Viridiplantae</taxon>
        <taxon>Streptophyta</taxon>
        <taxon>Embryophyta</taxon>
        <taxon>Tracheophyta</taxon>
        <taxon>Spermatophyta</taxon>
        <taxon>Magnoliopsida</taxon>
        <taxon>eudicotyledons</taxon>
        <taxon>Gunneridae</taxon>
        <taxon>Pentapetalae</taxon>
        <taxon>asterids</taxon>
        <taxon>campanulids</taxon>
        <taxon>Asterales</taxon>
        <taxon>Asteraceae</taxon>
        <taxon>Asteroideae</taxon>
        <taxon>Anthemideae</taxon>
        <taxon>Artemisiinae</taxon>
        <taxon>Artemisia</taxon>
    </lineage>
</organism>
<evidence type="ECO:0000313" key="3">
    <source>
        <dbReference type="Proteomes" id="UP000245207"/>
    </source>
</evidence>
<sequence length="78" mass="8575">MKIHRSQNLAFRFRVKDPNRLWPPLNPPYSGNSGGGIDSKTDVAAGVRPRGGESDKDTSKIYDDGPDLFVTVTTLDVE</sequence>
<evidence type="ECO:0000313" key="2">
    <source>
        <dbReference type="EMBL" id="PWA67292.1"/>
    </source>
</evidence>
<feature type="compositionally biased region" description="Basic and acidic residues" evidence="1">
    <location>
        <begin position="50"/>
        <end position="63"/>
    </location>
</feature>
<name>A0A2U1N1B4_ARTAN</name>
<evidence type="ECO:0000256" key="1">
    <source>
        <dbReference type="SAM" id="MobiDB-lite"/>
    </source>
</evidence>
<feature type="region of interest" description="Disordered" evidence="1">
    <location>
        <begin position="18"/>
        <end position="63"/>
    </location>
</feature>
<gene>
    <name evidence="2" type="ORF">CTI12_AA316600</name>
</gene>
<comment type="caution">
    <text evidence="2">The sequence shown here is derived from an EMBL/GenBank/DDBJ whole genome shotgun (WGS) entry which is preliminary data.</text>
</comment>
<proteinExistence type="predicted"/>
<reference evidence="2 3" key="1">
    <citation type="journal article" date="2018" name="Mol. Plant">
        <title>The genome of Artemisia annua provides insight into the evolution of Asteraceae family and artemisinin biosynthesis.</title>
        <authorList>
            <person name="Shen Q."/>
            <person name="Zhang L."/>
            <person name="Liao Z."/>
            <person name="Wang S."/>
            <person name="Yan T."/>
            <person name="Shi P."/>
            <person name="Liu M."/>
            <person name="Fu X."/>
            <person name="Pan Q."/>
            <person name="Wang Y."/>
            <person name="Lv Z."/>
            <person name="Lu X."/>
            <person name="Zhang F."/>
            <person name="Jiang W."/>
            <person name="Ma Y."/>
            <person name="Chen M."/>
            <person name="Hao X."/>
            <person name="Li L."/>
            <person name="Tang Y."/>
            <person name="Lv G."/>
            <person name="Zhou Y."/>
            <person name="Sun X."/>
            <person name="Brodelius P.E."/>
            <person name="Rose J.K.C."/>
            <person name="Tang K."/>
        </authorList>
    </citation>
    <scope>NUCLEOTIDE SEQUENCE [LARGE SCALE GENOMIC DNA]</scope>
    <source>
        <strain evidence="3">cv. Huhao1</strain>
        <tissue evidence="2">Leaf</tissue>
    </source>
</reference>